<dbReference type="Proteomes" id="UP000051315">
    <property type="component" value="Unassembled WGS sequence"/>
</dbReference>
<keyword evidence="1" id="KW-1133">Transmembrane helix</keyword>
<organism evidence="2 3">
    <name type="scientific">Lapidilactobacillus concavus DSM 17758</name>
    <dbReference type="NCBI Taxonomy" id="1423735"/>
    <lineage>
        <taxon>Bacteria</taxon>
        <taxon>Bacillati</taxon>
        <taxon>Bacillota</taxon>
        <taxon>Bacilli</taxon>
        <taxon>Lactobacillales</taxon>
        <taxon>Lactobacillaceae</taxon>
        <taxon>Lapidilactobacillus</taxon>
    </lineage>
</organism>
<dbReference type="RefSeq" id="WP_057825644.1">
    <property type="nucleotide sequence ID" value="NZ_AZFX01000094.1"/>
</dbReference>
<comment type="caution">
    <text evidence="2">The sequence shown here is derived from an EMBL/GenBank/DDBJ whole genome shotgun (WGS) entry which is preliminary data.</text>
</comment>
<protein>
    <submittedName>
        <fullName evidence="2">Uncharacterized protein</fullName>
    </submittedName>
</protein>
<name>A0A0R1VY83_9LACO</name>
<evidence type="ECO:0000256" key="1">
    <source>
        <dbReference type="SAM" id="Phobius"/>
    </source>
</evidence>
<keyword evidence="1" id="KW-0812">Transmembrane</keyword>
<reference evidence="2 3" key="1">
    <citation type="journal article" date="2015" name="Genome Announc.">
        <title>Expanding the biotechnology potential of lactobacilli through comparative genomics of 213 strains and associated genera.</title>
        <authorList>
            <person name="Sun Z."/>
            <person name="Harris H.M."/>
            <person name="McCann A."/>
            <person name="Guo C."/>
            <person name="Argimon S."/>
            <person name="Zhang W."/>
            <person name="Yang X."/>
            <person name="Jeffery I.B."/>
            <person name="Cooney J.C."/>
            <person name="Kagawa T.F."/>
            <person name="Liu W."/>
            <person name="Song Y."/>
            <person name="Salvetti E."/>
            <person name="Wrobel A."/>
            <person name="Rasinkangas P."/>
            <person name="Parkhill J."/>
            <person name="Rea M.C."/>
            <person name="O'Sullivan O."/>
            <person name="Ritari J."/>
            <person name="Douillard F.P."/>
            <person name="Paul Ross R."/>
            <person name="Yang R."/>
            <person name="Briner A.E."/>
            <person name="Felis G.E."/>
            <person name="de Vos W.M."/>
            <person name="Barrangou R."/>
            <person name="Klaenhammer T.R."/>
            <person name="Caufield P.W."/>
            <person name="Cui Y."/>
            <person name="Zhang H."/>
            <person name="O'Toole P.W."/>
        </authorList>
    </citation>
    <scope>NUCLEOTIDE SEQUENCE [LARGE SCALE GENOMIC DNA]</scope>
    <source>
        <strain evidence="2 3">DSM 17758</strain>
    </source>
</reference>
<dbReference type="EMBL" id="AZFX01000094">
    <property type="protein sequence ID" value="KRM08019.1"/>
    <property type="molecule type" value="Genomic_DNA"/>
</dbReference>
<keyword evidence="1" id="KW-0472">Membrane</keyword>
<dbReference type="PATRIC" id="fig|1423735.3.peg.724"/>
<evidence type="ECO:0000313" key="3">
    <source>
        <dbReference type="Proteomes" id="UP000051315"/>
    </source>
</evidence>
<gene>
    <name evidence="2" type="ORF">FC15_GL000690</name>
</gene>
<keyword evidence="3" id="KW-1185">Reference proteome</keyword>
<dbReference type="STRING" id="1423735.FC15_GL000690"/>
<feature type="transmembrane region" description="Helical" evidence="1">
    <location>
        <begin position="47"/>
        <end position="67"/>
    </location>
</feature>
<accession>A0A0R1VY83</accession>
<proteinExistence type="predicted"/>
<evidence type="ECO:0000313" key="2">
    <source>
        <dbReference type="EMBL" id="KRM08019.1"/>
    </source>
</evidence>
<sequence length="90" mass="10628">MLSSPSGYTLNDGRTTKQLKISQANSERGIALTRLPLNQRLKNYRNYYWLATALVIWFFLDILFAVIEQKVESHQHRKQREQDNYPSMQP</sequence>
<dbReference type="AlphaFoldDB" id="A0A0R1VY83"/>